<dbReference type="EMBL" id="BALE01000004">
    <property type="protein sequence ID" value="GAN53019.1"/>
    <property type="molecule type" value="Genomic_DNA"/>
</dbReference>
<dbReference type="PANTHER" id="PTHR33449:SF1">
    <property type="entry name" value="NUCLEOID-ASSOCIATED PROTEIN YBAB"/>
    <property type="match status" value="1"/>
</dbReference>
<dbReference type="Proteomes" id="UP000032679">
    <property type="component" value="Unassembled WGS sequence"/>
</dbReference>
<dbReference type="AlphaFoldDB" id="A0A0D6MH95"/>
<accession>A0A0D6MH95</accession>
<dbReference type="RefSeq" id="WP_048846540.1">
    <property type="nucleotide sequence ID" value="NZ_BALE01000004.1"/>
</dbReference>
<evidence type="ECO:0000313" key="4">
    <source>
        <dbReference type="EMBL" id="GAN53019.1"/>
    </source>
</evidence>
<keyword evidence="1 2" id="KW-0238">DNA-binding</keyword>
<dbReference type="STRING" id="1231623.Tasa_004_084"/>
<keyword evidence="3" id="KW-0175">Coiled coil</keyword>
<organism evidence="4 5">
    <name type="scientific">Tanticharoenia sakaeratensis NBRC 103193</name>
    <dbReference type="NCBI Taxonomy" id="1231623"/>
    <lineage>
        <taxon>Bacteria</taxon>
        <taxon>Pseudomonadati</taxon>
        <taxon>Pseudomonadota</taxon>
        <taxon>Alphaproteobacteria</taxon>
        <taxon>Acetobacterales</taxon>
        <taxon>Acetobacteraceae</taxon>
        <taxon>Tanticharoenia</taxon>
    </lineage>
</organism>
<comment type="caution">
    <text evidence="4">The sequence shown here is derived from an EMBL/GenBank/DDBJ whole genome shotgun (WGS) entry which is preliminary data.</text>
</comment>
<keyword evidence="5" id="KW-1185">Reference proteome</keyword>
<gene>
    <name evidence="4" type="ORF">Tasa_004_084</name>
</gene>
<comment type="subcellular location">
    <subcellularLocation>
        <location evidence="2">Cytoplasm</location>
        <location evidence="2">Nucleoid</location>
    </subcellularLocation>
</comment>
<dbReference type="OrthoDB" id="9803080at2"/>
<evidence type="ECO:0000256" key="3">
    <source>
        <dbReference type="SAM" id="Coils"/>
    </source>
</evidence>
<dbReference type="GO" id="GO:0003677">
    <property type="term" value="F:DNA binding"/>
    <property type="evidence" value="ECO:0007669"/>
    <property type="project" value="UniProtKB-UniRule"/>
</dbReference>
<reference evidence="4 5" key="1">
    <citation type="submission" date="2012-10" db="EMBL/GenBank/DDBJ databases">
        <title>Genome sequencing of Tanticharoenia sakaeratensis NBRC 103193.</title>
        <authorList>
            <person name="Azuma Y."/>
            <person name="Hadano H."/>
            <person name="Hirakawa H."/>
            <person name="Matsushita K."/>
        </authorList>
    </citation>
    <scope>NUCLEOTIDE SEQUENCE [LARGE SCALE GENOMIC DNA]</scope>
    <source>
        <strain evidence="4 5">NBRC 103193</strain>
    </source>
</reference>
<dbReference type="Gene3D" id="3.30.1310.10">
    <property type="entry name" value="Nucleoid-associated protein YbaB-like domain"/>
    <property type="match status" value="1"/>
</dbReference>
<dbReference type="InterPro" id="IPR004401">
    <property type="entry name" value="YbaB/EbfC"/>
</dbReference>
<evidence type="ECO:0000256" key="2">
    <source>
        <dbReference type="HAMAP-Rule" id="MF_00274"/>
    </source>
</evidence>
<feature type="coiled-coil region" evidence="3">
    <location>
        <begin position="4"/>
        <end position="31"/>
    </location>
</feature>
<protein>
    <recommendedName>
        <fullName evidence="2">Nucleoid-associated protein Tasa_004_084</fullName>
    </recommendedName>
</protein>
<dbReference type="GO" id="GO:0005829">
    <property type="term" value="C:cytosol"/>
    <property type="evidence" value="ECO:0007669"/>
    <property type="project" value="TreeGrafter"/>
</dbReference>
<name>A0A0D6MH95_9PROT</name>
<dbReference type="PIRSF" id="PIRSF004555">
    <property type="entry name" value="UCP004555"/>
    <property type="match status" value="1"/>
</dbReference>
<dbReference type="NCBIfam" id="TIGR00103">
    <property type="entry name" value="DNA_YbaB_EbfC"/>
    <property type="match status" value="1"/>
</dbReference>
<evidence type="ECO:0000256" key="1">
    <source>
        <dbReference type="ARBA" id="ARBA00023125"/>
    </source>
</evidence>
<keyword evidence="2" id="KW-0963">Cytoplasm</keyword>
<comment type="similarity">
    <text evidence="2">Belongs to the YbaB/EbfC family.</text>
</comment>
<dbReference type="Pfam" id="PF02575">
    <property type="entry name" value="YbaB_DNA_bd"/>
    <property type="match status" value="1"/>
</dbReference>
<sequence length="107" mass="11235">MKNLAGLMKQASQMQSRMEEVQANLAALSVEGSAGAGLVSVTLGGKNDLRAVKIDPKLLDPNEVEMLQDLLIAAFADAREKVDAAAAEEMRKATGGLDLPAGLKLPF</sequence>
<dbReference type="HAMAP" id="MF_00274">
    <property type="entry name" value="DNA_YbaB_EbfC"/>
    <property type="match status" value="1"/>
</dbReference>
<dbReference type="PANTHER" id="PTHR33449">
    <property type="entry name" value="NUCLEOID-ASSOCIATED PROTEIN YBAB"/>
    <property type="match status" value="1"/>
</dbReference>
<comment type="subunit">
    <text evidence="2">Homodimer.</text>
</comment>
<proteinExistence type="inferred from homology"/>
<dbReference type="SUPFAM" id="SSF82607">
    <property type="entry name" value="YbaB-like"/>
    <property type="match status" value="1"/>
</dbReference>
<dbReference type="InterPro" id="IPR036894">
    <property type="entry name" value="YbaB-like_sf"/>
</dbReference>
<comment type="function">
    <text evidence="2">Binds to DNA and alters its conformation. May be involved in regulation of gene expression, nucleoid organization and DNA protection.</text>
</comment>
<evidence type="ECO:0000313" key="5">
    <source>
        <dbReference type="Proteomes" id="UP000032679"/>
    </source>
</evidence>
<dbReference type="GO" id="GO:0043590">
    <property type="term" value="C:bacterial nucleoid"/>
    <property type="evidence" value="ECO:0007669"/>
    <property type="project" value="UniProtKB-UniRule"/>
</dbReference>